<evidence type="ECO:0000256" key="2">
    <source>
        <dbReference type="ARBA" id="ARBA00022801"/>
    </source>
</evidence>
<dbReference type="Proteomes" id="UP000031666">
    <property type="component" value="Unassembled WGS sequence"/>
</dbReference>
<accession>A0A0B8QCM6</accession>
<dbReference type="Pfam" id="PF00702">
    <property type="entry name" value="Hydrolase"/>
    <property type="match status" value="1"/>
</dbReference>
<dbReference type="SFLD" id="SFLDS00003">
    <property type="entry name" value="Haloacid_Dehalogenase"/>
    <property type="match status" value="1"/>
</dbReference>
<dbReference type="GO" id="GO:0009231">
    <property type="term" value="P:riboflavin biosynthetic process"/>
    <property type="evidence" value="ECO:0007669"/>
    <property type="project" value="TreeGrafter"/>
</dbReference>
<dbReference type="InterPro" id="IPR006439">
    <property type="entry name" value="HAD-SF_hydro_IA"/>
</dbReference>
<reference evidence="4 5" key="1">
    <citation type="submission" date="2015-01" db="EMBL/GenBank/DDBJ databases">
        <title>Vibrio sp. C94 JCM 19241 whole genome shotgun sequence.</title>
        <authorList>
            <person name="Sawabe T."/>
            <person name="Meirelles P."/>
            <person name="Feng G."/>
            <person name="Sayaka M."/>
            <person name="Hattori M."/>
            <person name="Ohkuma M."/>
        </authorList>
    </citation>
    <scope>NUCLEOTIDE SEQUENCE [LARGE SCALE GENOMIC DNA]</scope>
    <source>
        <strain evidence="5">JCM 19241</strain>
    </source>
</reference>
<evidence type="ECO:0000256" key="1">
    <source>
        <dbReference type="ARBA" id="ARBA00001946"/>
    </source>
</evidence>
<dbReference type="SFLD" id="SFLDG01129">
    <property type="entry name" value="C1.5:_HAD__Beta-PGM__Phosphata"/>
    <property type="match status" value="1"/>
</dbReference>
<proteinExistence type="predicted"/>
<dbReference type="NCBIfam" id="NF008018">
    <property type="entry name" value="PRK10748.1"/>
    <property type="match status" value="1"/>
</dbReference>
<dbReference type="AlphaFoldDB" id="A0A0B8QCM6"/>
<gene>
    <name evidence="4" type="ORF">JCM19241_1890</name>
</gene>
<comment type="caution">
    <text evidence="4">The sequence shown here is derived from an EMBL/GenBank/DDBJ whole genome shotgun (WGS) entry which is preliminary data.</text>
</comment>
<sequence>MRFYRGLSPIKAMTFDLDDTLYDNHPVIRNLERELRAWLVARFPELDRFEATDWMAFKRKAINSHPDLKHDVTKAREKQLSLVFQSIGVAEEEIAEAVSDTMHQVYLLRNEFEVPDSSIETLKQLSKTIPLVAITNGNVDLEKIGIAKYFLLVLKAGPNGKAKPSKDLFQKASDFLDIDPEHILHVGDHLISDVSGAKRAGFQAAWFNDKPRTLTTAAKPSVLPDVEISYIPHLLKLI</sequence>
<dbReference type="Gene3D" id="3.40.50.1000">
    <property type="entry name" value="HAD superfamily/HAD-like"/>
    <property type="match status" value="1"/>
</dbReference>
<dbReference type="PANTHER" id="PTHR46470:SF4">
    <property type="entry name" value="5-AMINO-6-(5-PHOSPHO-D-RIBITYLAMINO)URACIL PHOSPHATASE YIGB"/>
    <property type="match status" value="1"/>
</dbReference>
<dbReference type="InterPro" id="IPR051400">
    <property type="entry name" value="HAD-like_hydrolase"/>
</dbReference>
<dbReference type="Gene3D" id="1.20.120.1600">
    <property type="match status" value="1"/>
</dbReference>
<dbReference type="EMBL" id="BBSC01000008">
    <property type="protein sequence ID" value="GAM77420.1"/>
    <property type="molecule type" value="Genomic_DNA"/>
</dbReference>
<evidence type="ECO:0000313" key="4">
    <source>
        <dbReference type="EMBL" id="GAM77420.1"/>
    </source>
</evidence>
<dbReference type="STRING" id="1481914.JCM19241_1890"/>
<name>A0A0B8QCM6_9VIBR</name>
<comment type="cofactor">
    <cofactor evidence="1">
        <name>Mg(2+)</name>
        <dbReference type="ChEBI" id="CHEBI:18420"/>
    </cofactor>
</comment>
<evidence type="ECO:0000256" key="3">
    <source>
        <dbReference type="ARBA" id="ARBA00022842"/>
    </source>
</evidence>
<reference evidence="4 5" key="2">
    <citation type="submission" date="2015-01" db="EMBL/GenBank/DDBJ databases">
        <authorList>
            <consortium name="NBRP consortium"/>
            <person name="Sawabe T."/>
            <person name="Meirelles P."/>
            <person name="Feng G."/>
            <person name="Sayaka M."/>
            <person name="Hattori M."/>
            <person name="Ohkuma M."/>
        </authorList>
    </citation>
    <scope>NUCLEOTIDE SEQUENCE [LARGE SCALE GENOMIC DNA]</scope>
    <source>
        <strain evidence="5">JCM 19241</strain>
    </source>
</reference>
<keyword evidence="2 4" id="KW-0378">Hydrolase</keyword>
<dbReference type="InterPro" id="IPR023214">
    <property type="entry name" value="HAD_sf"/>
</dbReference>
<organism evidence="4 5">
    <name type="scientific">Vibrio ishigakensis</name>
    <dbReference type="NCBI Taxonomy" id="1481914"/>
    <lineage>
        <taxon>Bacteria</taxon>
        <taxon>Pseudomonadati</taxon>
        <taxon>Pseudomonadota</taxon>
        <taxon>Gammaproteobacteria</taxon>
        <taxon>Vibrionales</taxon>
        <taxon>Vibrionaceae</taxon>
        <taxon>Vibrio</taxon>
    </lineage>
</organism>
<dbReference type="PANTHER" id="PTHR46470">
    <property type="entry name" value="N-ACYLNEURAMINATE-9-PHOSPHATASE"/>
    <property type="match status" value="1"/>
</dbReference>
<dbReference type="GO" id="GO:0016787">
    <property type="term" value="F:hydrolase activity"/>
    <property type="evidence" value="ECO:0007669"/>
    <property type="project" value="UniProtKB-KW"/>
</dbReference>
<keyword evidence="3" id="KW-0460">Magnesium</keyword>
<dbReference type="SUPFAM" id="SSF56784">
    <property type="entry name" value="HAD-like"/>
    <property type="match status" value="1"/>
</dbReference>
<protein>
    <submittedName>
        <fullName evidence="4">Putative FMN hydrolase</fullName>
    </submittedName>
</protein>
<evidence type="ECO:0000313" key="5">
    <source>
        <dbReference type="Proteomes" id="UP000031666"/>
    </source>
</evidence>
<dbReference type="NCBIfam" id="TIGR01549">
    <property type="entry name" value="HAD-SF-IA-v1"/>
    <property type="match status" value="1"/>
</dbReference>
<dbReference type="InterPro" id="IPR036412">
    <property type="entry name" value="HAD-like_sf"/>
</dbReference>